<keyword evidence="17" id="KW-1185">Reference proteome</keyword>
<dbReference type="CDD" id="cd00086">
    <property type="entry name" value="homeodomain"/>
    <property type="match status" value="1"/>
</dbReference>
<keyword evidence="6 14" id="KW-0812">Transmembrane</keyword>
<dbReference type="GO" id="GO:0005789">
    <property type="term" value="C:endoplasmic reticulum membrane"/>
    <property type="evidence" value="ECO:0007669"/>
    <property type="project" value="UniProtKB-SubCell"/>
</dbReference>
<comment type="subcellular location">
    <subcellularLocation>
        <location evidence="1">Endoplasmic reticulum membrane</location>
        <topology evidence="1">Multi-pass membrane protein</topology>
    </subcellularLocation>
    <subcellularLocation>
        <location evidence="12 13">Nucleus</location>
    </subcellularLocation>
</comment>
<evidence type="ECO:0000256" key="13">
    <source>
        <dbReference type="RuleBase" id="RU000682"/>
    </source>
</evidence>
<feature type="transmembrane region" description="Helical" evidence="14">
    <location>
        <begin position="136"/>
        <end position="154"/>
    </location>
</feature>
<evidence type="ECO:0000256" key="3">
    <source>
        <dbReference type="ARBA" id="ARBA00004991"/>
    </source>
</evidence>
<evidence type="ECO:0000256" key="14">
    <source>
        <dbReference type="SAM" id="Phobius"/>
    </source>
</evidence>
<dbReference type="GO" id="GO:0003677">
    <property type="term" value="F:DNA binding"/>
    <property type="evidence" value="ECO:0007669"/>
    <property type="project" value="UniProtKB-UniRule"/>
</dbReference>
<dbReference type="PANTHER" id="PTHR12560:SF6">
    <property type="entry name" value="CERAMIDE SYNTHASE 4"/>
    <property type="match status" value="1"/>
</dbReference>
<dbReference type="InterPro" id="IPR016439">
    <property type="entry name" value="Lag1/Lac1-like"/>
</dbReference>
<accession>A0A8C3RWX4</accession>
<dbReference type="Ensembl" id="ENSCSRT00000004538.1">
    <property type="protein sequence ID" value="ENSCSRP00000004394.1"/>
    <property type="gene ID" value="ENSCSRG00000003324.1"/>
</dbReference>
<dbReference type="GO" id="GO:0046513">
    <property type="term" value="P:ceramide biosynthetic process"/>
    <property type="evidence" value="ECO:0007669"/>
    <property type="project" value="InterPro"/>
</dbReference>
<dbReference type="InterPro" id="IPR006634">
    <property type="entry name" value="TLC-dom"/>
</dbReference>
<comment type="catalytic activity">
    <reaction evidence="11">
        <text>sphinganine + octadecanoyl-CoA = N-(octadecanoyl)-sphinganine + CoA + H(+)</text>
        <dbReference type="Rhea" id="RHEA:36547"/>
        <dbReference type="ChEBI" id="CHEBI:15378"/>
        <dbReference type="ChEBI" id="CHEBI:57287"/>
        <dbReference type="ChEBI" id="CHEBI:57394"/>
        <dbReference type="ChEBI" id="CHEBI:57817"/>
        <dbReference type="ChEBI" id="CHEBI:67033"/>
    </reaction>
    <physiologicalReaction direction="left-to-right" evidence="11">
        <dbReference type="Rhea" id="RHEA:36548"/>
    </physiologicalReaction>
</comment>
<organism evidence="16 17">
    <name type="scientific">Chelydra serpentina</name>
    <name type="common">Snapping turtle</name>
    <name type="synonym">Testudo serpentina</name>
    <dbReference type="NCBI Taxonomy" id="8475"/>
    <lineage>
        <taxon>Eukaryota</taxon>
        <taxon>Metazoa</taxon>
        <taxon>Chordata</taxon>
        <taxon>Craniata</taxon>
        <taxon>Vertebrata</taxon>
        <taxon>Euteleostomi</taxon>
        <taxon>Archelosauria</taxon>
        <taxon>Testudinata</taxon>
        <taxon>Testudines</taxon>
        <taxon>Cryptodira</taxon>
        <taxon>Durocryptodira</taxon>
        <taxon>Americhelydia</taxon>
        <taxon>Chelydroidea</taxon>
        <taxon>Chelydridae</taxon>
        <taxon>Chelydra</taxon>
    </lineage>
</organism>
<feature type="transmembrane region" description="Helical" evidence="14">
    <location>
        <begin position="39"/>
        <end position="56"/>
    </location>
</feature>
<dbReference type="GO" id="GO:0050291">
    <property type="term" value="F:sphingosine N-acyltransferase activity"/>
    <property type="evidence" value="ECO:0007669"/>
    <property type="project" value="InterPro"/>
</dbReference>
<dbReference type="AlphaFoldDB" id="A0A8C3RWX4"/>
<comment type="pathway">
    <text evidence="2">Lipid metabolism; sphingolipid metabolism.</text>
</comment>
<feature type="transmembrane region" description="Helical" evidence="14">
    <location>
        <begin position="230"/>
        <end position="249"/>
    </location>
</feature>
<evidence type="ECO:0000256" key="9">
    <source>
        <dbReference type="ARBA" id="ARBA00023098"/>
    </source>
</evidence>
<proteinExistence type="predicted"/>
<evidence type="ECO:0000313" key="16">
    <source>
        <dbReference type="Ensembl" id="ENSCSRP00000004394.1"/>
    </source>
</evidence>
<evidence type="ECO:0000313" key="17">
    <source>
        <dbReference type="Proteomes" id="UP000694403"/>
    </source>
</evidence>
<evidence type="ECO:0000256" key="1">
    <source>
        <dbReference type="ARBA" id="ARBA00004477"/>
    </source>
</evidence>
<feature type="DNA-binding region" description="Homeobox" evidence="12">
    <location>
        <begin position="69"/>
        <end position="129"/>
    </location>
</feature>
<evidence type="ECO:0000256" key="8">
    <source>
        <dbReference type="ARBA" id="ARBA00022989"/>
    </source>
</evidence>
<dbReference type="FunFam" id="1.10.10.60:FF:000020">
    <property type="entry name" value="Ceramide synthase 5"/>
    <property type="match status" value="1"/>
</dbReference>
<keyword evidence="10 14" id="KW-0472">Membrane</keyword>
<evidence type="ECO:0000256" key="11">
    <source>
        <dbReference type="ARBA" id="ARBA00049036"/>
    </source>
</evidence>
<evidence type="ECO:0000256" key="10">
    <source>
        <dbReference type="ARBA" id="ARBA00023136"/>
    </source>
</evidence>
<dbReference type="Pfam" id="PF00046">
    <property type="entry name" value="Homeodomain"/>
    <property type="match status" value="1"/>
</dbReference>
<name>A0A8C3RWX4_CHESE</name>
<dbReference type="GO" id="GO:0005634">
    <property type="term" value="C:nucleus"/>
    <property type="evidence" value="ECO:0007669"/>
    <property type="project" value="UniProtKB-SubCell"/>
</dbReference>
<dbReference type="UniPathway" id="UPA00222"/>
<keyword evidence="12 13" id="KW-0539">Nucleus</keyword>
<comment type="pathway">
    <text evidence="3">Sphingolipid metabolism.</text>
</comment>
<keyword evidence="8 14" id="KW-1133">Transmembrane helix</keyword>
<feature type="domain" description="Homeobox" evidence="15">
    <location>
        <begin position="67"/>
        <end position="128"/>
    </location>
</feature>
<keyword evidence="9" id="KW-0443">Lipid metabolism</keyword>
<dbReference type="PROSITE" id="PS50071">
    <property type="entry name" value="HOMEOBOX_2"/>
    <property type="match status" value="1"/>
</dbReference>
<evidence type="ECO:0000256" key="2">
    <source>
        <dbReference type="ARBA" id="ARBA00004760"/>
    </source>
</evidence>
<keyword evidence="7" id="KW-0256">Endoplasmic reticulum</keyword>
<dbReference type="InterPro" id="IPR009057">
    <property type="entry name" value="Homeodomain-like_sf"/>
</dbReference>
<keyword evidence="12 13" id="KW-0371">Homeobox</keyword>
<evidence type="ECO:0000256" key="5">
    <source>
        <dbReference type="ARBA" id="ARBA00022679"/>
    </source>
</evidence>
<sequence>MLHSLNEWLWWHEYWLPPGITWEDMKESEDIHYPQPQDLLLSIPCALLLIIIRYLFERFVARPLGRKLGLRDKVRLNAPPNPVLETFYATHSKDPKEGQLISLSKQCDLPTRKVERWFRYRRNQDKPSLTTKFCEILSLLVLQPLLPSVFWYYMLELSFYFSLVCTLPFDVKRKDLTQQIVHHGATIFLISFSYCANYLRIGTLVMVIHDASDCILEPTKIFNYMKWRRICDGLFIIFSAVFLLTRQVLPLVSVQPPSPPHGEHCLHCKGSAVLPVSLAPDHRYMWNPAAPPGAVTPRAGVQLYFTFHTDTGKSAQKNRQ</sequence>
<protein>
    <recommendedName>
        <fullName evidence="15">Homeobox domain-containing protein</fullName>
    </recommendedName>
</protein>
<evidence type="ECO:0000256" key="6">
    <source>
        <dbReference type="ARBA" id="ARBA00022692"/>
    </source>
</evidence>
<dbReference type="SUPFAM" id="SSF46689">
    <property type="entry name" value="Homeodomain-like"/>
    <property type="match status" value="1"/>
</dbReference>
<dbReference type="InterPro" id="IPR001356">
    <property type="entry name" value="HD"/>
</dbReference>
<feature type="transmembrane region" description="Helical" evidence="14">
    <location>
        <begin position="180"/>
        <end position="199"/>
    </location>
</feature>
<reference evidence="16" key="1">
    <citation type="submission" date="2025-08" db="UniProtKB">
        <authorList>
            <consortium name="Ensembl"/>
        </authorList>
    </citation>
    <scope>IDENTIFICATION</scope>
</reference>
<keyword evidence="12 13" id="KW-0238">DNA-binding</keyword>
<keyword evidence="5" id="KW-0808">Transferase</keyword>
<dbReference type="SMART" id="SM00724">
    <property type="entry name" value="TLC"/>
    <property type="match status" value="1"/>
</dbReference>
<dbReference type="Proteomes" id="UP000694403">
    <property type="component" value="Unplaced"/>
</dbReference>
<dbReference type="PANTHER" id="PTHR12560">
    <property type="entry name" value="LONGEVITY ASSURANCE FACTOR 1 LAG1"/>
    <property type="match status" value="1"/>
</dbReference>
<dbReference type="Pfam" id="PF03798">
    <property type="entry name" value="TRAM_LAG1_CLN8"/>
    <property type="match status" value="1"/>
</dbReference>
<evidence type="ECO:0000256" key="4">
    <source>
        <dbReference type="ARBA" id="ARBA00022516"/>
    </source>
</evidence>
<dbReference type="Gene3D" id="1.10.10.60">
    <property type="entry name" value="Homeodomain-like"/>
    <property type="match status" value="1"/>
</dbReference>
<reference evidence="16" key="2">
    <citation type="submission" date="2025-09" db="UniProtKB">
        <authorList>
            <consortium name="Ensembl"/>
        </authorList>
    </citation>
    <scope>IDENTIFICATION</scope>
</reference>
<evidence type="ECO:0000256" key="12">
    <source>
        <dbReference type="PROSITE-ProRule" id="PRU00108"/>
    </source>
</evidence>
<keyword evidence="4" id="KW-0444">Lipid biosynthesis</keyword>
<evidence type="ECO:0000259" key="15">
    <source>
        <dbReference type="PROSITE" id="PS50071"/>
    </source>
</evidence>
<evidence type="ECO:0000256" key="7">
    <source>
        <dbReference type="ARBA" id="ARBA00022824"/>
    </source>
</evidence>